<sequence length="122" mass="13831">MEPFDWTWVSQIAPDDLPDRITTYLAAHQTRDLDTAIAQYTPDAVVTDEGHDHDGPSAIRAWLARSATEYTYTTTLTAAYRADQHHFDVLHRLQGNFPGGVADLHYRFTLRDGHIARLVIEP</sequence>
<dbReference type="Gene3D" id="3.10.450.50">
    <property type="match status" value="1"/>
</dbReference>
<accession>A0A419I274</accession>
<dbReference type="Pfam" id="PF12680">
    <property type="entry name" value="SnoaL_2"/>
    <property type="match status" value="1"/>
</dbReference>
<dbReference type="AlphaFoldDB" id="A0A419I274"/>
<evidence type="ECO:0000259" key="1">
    <source>
        <dbReference type="Pfam" id="PF12680"/>
    </source>
</evidence>
<protein>
    <submittedName>
        <fullName evidence="2">Nuclear transport factor 2 family protein</fullName>
    </submittedName>
</protein>
<dbReference type="RefSeq" id="WP_120024572.1">
    <property type="nucleotide sequence ID" value="NZ_QZFV01000090.1"/>
</dbReference>
<dbReference type="Proteomes" id="UP000285112">
    <property type="component" value="Unassembled WGS sequence"/>
</dbReference>
<proteinExistence type="predicted"/>
<organism evidence="2 3">
    <name type="scientific">Amycolatopsis panacis</name>
    <dbReference type="NCBI Taxonomy" id="2340917"/>
    <lineage>
        <taxon>Bacteria</taxon>
        <taxon>Bacillati</taxon>
        <taxon>Actinomycetota</taxon>
        <taxon>Actinomycetes</taxon>
        <taxon>Pseudonocardiales</taxon>
        <taxon>Pseudonocardiaceae</taxon>
        <taxon>Amycolatopsis</taxon>
    </lineage>
</organism>
<dbReference type="EMBL" id="QZFV01000090">
    <property type="protein sequence ID" value="RJQ83959.1"/>
    <property type="molecule type" value="Genomic_DNA"/>
</dbReference>
<dbReference type="InterPro" id="IPR032710">
    <property type="entry name" value="NTF2-like_dom_sf"/>
</dbReference>
<reference evidence="2 3" key="1">
    <citation type="submission" date="2018-09" db="EMBL/GenBank/DDBJ databases">
        <title>YIM PH 21725 draft genome.</title>
        <authorList>
            <person name="Miao C."/>
        </authorList>
    </citation>
    <scope>NUCLEOTIDE SEQUENCE [LARGE SCALE GENOMIC DNA]</scope>
    <source>
        <strain evidence="3">YIM PH21725</strain>
    </source>
</reference>
<comment type="caution">
    <text evidence="2">The sequence shown here is derived from an EMBL/GenBank/DDBJ whole genome shotgun (WGS) entry which is preliminary data.</text>
</comment>
<name>A0A419I274_9PSEU</name>
<feature type="domain" description="SnoaL-like" evidence="1">
    <location>
        <begin position="22"/>
        <end position="117"/>
    </location>
</feature>
<evidence type="ECO:0000313" key="2">
    <source>
        <dbReference type="EMBL" id="RJQ83959.1"/>
    </source>
</evidence>
<dbReference type="InterPro" id="IPR037401">
    <property type="entry name" value="SnoaL-like"/>
</dbReference>
<gene>
    <name evidence="2" type="ORF">D5S19_18360</name>
</gene>
<dbReference type="OrthoDB" id="8684708at2"/>
<dbReference type="SUPFAM" id="SSF54427">
    <property type="entry name" value="NTF2-like"/>
    <property type="match status" value="1"/>
</dbReference>
<keyword evidence="3" id="KW-1185">Reference proteome</keyword>
<evidence type="ECO:0000313" key="3">
    <source>
        <dbReference type="Proteomes" id="UP000285112"/>
    </source>
</evidence>